<evidence type="ECO:0000313" key="3">
    <source>
        <dbReference type="EMBL" id="CUS02287.2"/>
    </source>
</evidence>
<dbReference type="KEGG" id="pbf:CFX0092_A0406"/>
<organism evidence="3 4">
    <name type="scientific">Candidatus Promineifilum breve</name>
    <dbReference type="NCBI Taxonomy" id="1806508"/>
    <lineage>
        <taxon>Bacteria</taxon>
        <taxon>Bacillati</taxon>
        <taxon>Chloroflexota</taxon>
        <taxon>Ardenticatenia</taxon>
        <taxon>Candidatus Promineifilales</taxon>
        <taxon>Candidatus Promineifilaceae</taxon>
        <taxon>Candidatus Promineifilum</taxon>
    </lineage>
</organism>
<evidence type="ECO:0000259" key="2">
    <source>
        <dbReference type="Pfam" id="PF00326"/>
    </source>
</evidence>
<dbReference type="InterPro" id="IPR002471">
    <property type="entry name" value="Pept_S9_AS"/>
</dbReference>
<gene>
    <name evidence="3" type="ORF">CFX0092_A0406</name>
</gene>
<sequence>MKQPRIESLLSARLFLAAQSAGDRLYFVSNMSGALSLYVMDDGGSVPEPLLPPHIALQNPILLDGPLYQVYSRLGQILLMLDDNGDENYQPMIIPLEGGYPEPAFGEALAAYRCHLVGHDEEMDMAYFFAESRDEPVNVTFRGNLRTGELTELYRGLYGGVASGYSADHRRAPIIEGYTPGDHVLYLWEEATGQARLLYGRPLAERAPGEEEPLTSFGAADFTASERGLLFLTSLFEDTYGLGYLDLAAPETVARVEVRGVVHSGAGEMEQLERLRDNRYALQYNIDGCTWLYEGTFDEDALEMRLNHVICGRAPLAGGVMDSFHYDQAGDRFTLSFCTATSPTQLYTVEGHDRATVRRHTRERVLGLPDGLLSAGEDASFTSHDGLRVSARLYLPSPELGYQGPRPLVYYIHGGPQGQERPDFAWFSMPLIQFLTLNGFAVFVPNARGSTGYGLSYMKHVDRDWGGQDRLDHVHAMTLLAADPRIDAGRAGVVGRSYGGYMTLTLATRHPELWSAAVDLFGPYDLLTFIDRVPPTWKPYFAIAVGDPDKDREFLIERSPRHYIDDITCPLLVIQGNNDPRVIEQESRDVVEHLRQRGKEVEYLMFPDEGHDVLKYENRVVCYGAITDFFSKYLRPSAA</sequence>
<dbReference type="SUPFAM" id="SSF69304">
    <property type="entry name" value="Tricorn protease N-terminal domain"/>
    <property type="match status" value="1"/>
</dbReference>
<dbReference type="RefSeq" id="WP_095041920.1">
    <property type="nucleotide sequence ID" value="NZ_LN890655.1"/>
</dbReference>
<evidence type="ECO:0000313" key="4">
    <source>
        <dbReference type="Proteomes" id="UP000215027"/>
    </source>
</evidence>
<dbReference type="Gene3D" id="3.40.50.1820">
    <property type="entry name" value="alpha/beta hydrolase"/>
    <property type="match status" value="1"/>
</dbReference>
<accession>A0A170PE00</accession>
<dbReference type="Pfam" id="PF00326">
    <property type="entry name" value="Peptidase_S9"/>
    <property type="match status" value="1"/>
</dbReference>
<proteinExistence type="predicted"/>
<dbReference type="GO" id="GO:0004252">
    <property type="term" value="F:serine-type endopeptidase activity"/>
    <property type="evidence" value="ECO:0007669"/>
    <property type="project" value="InterPro"/>
</dbReference>
<name>A0A170PE00_9CHLR</name>
<evidence type="ECO:0000256" key="1">
    <source>
        <dbReference type="ARBA" id="ARBA00022801"/>
    </source>
</evidence>
<reference evidence="3" key="1">
    <citation type="submission" date="2016-01" db="EMBL/GenBank/DDBJ databases">
        <authorList>
            <person name="Mcilroy J.S."/>
            <person name="Karst M S."/>
            <person name="Albertsen M."/>
        </authorList>
    </citation>
    <scope>NUCLEOTIDE SEQUENCE</scope>
    <source>
        <strain evidence="3">Cfx-K</strain>
    </source>
</reference>
<dbReference type="GO" id="GO:0006508">
    <property type="term" value="P:proteolysis"/>
    <property type="evidence" value="ECO:0007669"/>
    <property type="project" value="InterPro"/>
</dbReference>
<dbReference type="PROSITE" id="PS00708">
    <property type="entry name" value="PRO_ENDOPEP_SER"/>
    <property type="match status" value="1"/>
</dbReference>
<keyword evidence="4" id="KW-1185">Reference proteome</keyword>
<protein>
    <submittedName>
        <fullName evidence="3">Acylaminoacyl-peptidase</fullName>
    </submittedName>
</protein>
<feature type="domain" description="Peptidase S9 prolyl oligopeptidase catalytic" evidence="2">
    <location>
        <begin position="430"/>
        <end position="635"/>
    </location>
</feature>
<dbReference type="InterPro" id="IPR001375">
    <property type="entry name" value="Peptidase_S9_cat"/>
</dbReference>
<dbReference type="InterPro" id="IPR029058">
    <property type="entry name" value="AB_hydrolase_fold"/>
</dbReference>
<dbReference type="AlphaFoldDB" id="A0A170PE00"/>
<dbReference type="PANTHER" id="PTHR42776:SF27">
    <property type="entry name" value="DIPEPTIDYL PEPTIDASE FAMILY MEMBER 6"/>
    <property type="match status" value="1"/>
</dbReference>
<keyword evidence="1" id="KW-0378">Hydrolase</keyword>
<dbReference type="EMBL" id="LN890655">
    <property type="protein sequence ID" value="CUS02287.2"/>
    <property type="molecule type" value="Genomic_DNA"/>
</dbReference>
<dbReference type="PANTHER" id="PTHR42776">
    <property type="entry name" value="SERINE PEPTIDASE S9 FAMILY MEMBER"/>
    <property type="match status" value="1"/>
</dbReference>
<dbReference type="OrthoDB" id="108903at2"/>
<dbReference type="SUPFAM" id="SSF53474">
    <property type="entry name" value="alpha/beta-Hydrolases"/>
    <property type="match status" value="1"/>
</dbReference>
<dbReference type="Proteomes" id="UP000215027">
    <property type="component" value="Chromosome I"/>
</dbReference>